<feature type="transmembrane region" description="Helical" evidence="2">
    <location>
        <begin position="52"/>
        <end position="76"/>
    </location>
</feature>
<evidence type="ECO:0008006" key="5">
    <source>
        <dbReference type="Google" id="ProtNLM"/>
    </source>
</evidence>
<organism evidence="3 4">
    <name type="scientific">Agromyces rhizosphaerae</name>
    <dbReference type="NCBI Taxonomy" id="88374"/>
    <lineage>
        <taxon>Bacteria</taxon>
        <taxon>Bacillati</taxon>
        <taxon>Actinomycetota</taxon>
        <taxon>Actinomycetes</taxon>
        <taxon>Micrococcales</taxon>
        <taxon>Microbacteriaceae</taxon>
        <taxon>Agromyces</taxon>
    </lineage>
</organism>
<keyword evidence="2" id="KW-1133">Transmembrane helix</keyword>
<keyword evidence="2" id="KW-0812">Transmembrane</keyword>
<protein>
    <recommendedName>
        <fullName evidence="5">DUF2993 domain-containing protein</fullName>
    </recommendedName>
</protein>
<accession>A0A9W6CSG6</accession>
<feature type="compositionally biased region" description="Basic and acidic residues" evidence="1">
    <location>
        <begin position="16"/>
        <end position="28"/>
    </location>
</feature>
<keyword evidence="2" id="KW-0472">Membrane</keyword>
<evidence type="ECO:0000256" key="1">
    <source>
        <dbReference type="SAM" id="MobiDB-lite"/>
    </source>
</evidence>
<dbReference type="InterPro" id="IPR021373">
    <property type="entry name" value="DUF2993"/>
</dbReference>
<dbReference type="Proteomes" id="UP001144396">
    <property type="component" value="Unassembled WGS sequence"/>
</dbReference>
<evidence type="ECO:0000256" key="2">
    <source>
        <dbReference type="SAM" id="Phobius"/>
    </source>
</evidence>
<dbReference type="Pfam" id="PF11209">
    <property type="entry name" value="LmeA"/>
    <property type="match status" value="1"/>
</dbReference>
<feature type="region of interest" description="Disordered" evidence="1">
    <location>
        <begin position="1"/>
        <end position="45"/>
    </location>
</feature>
<dbReference type="RefSeq" id="WP_281881998.1">
    <property type="nucleotide sequence ID" value="NZ_BSDP01000001.1"/>
</dbReference>
<comment type="caution">
    <text evidence="3">The sequence shown here is derived from an EMBL/GenBank/DDBJ whole genome shotgun (WGS) entry which is preliminary data.</text>
</comment>
<reference evidence="3" key="1">
    <citation type="submission" date="2022-12" db="EMBL/GenBank/DDBJ databases">
        <title>Reference genome sequencing for broad-spectrum identification of bacterial and archaeal isolates by mass spectrometry.</title>
        <authorList>
            <person name="Sekiguchi Y."/>
            <person name="Tourlousse D.M."/>
        </authorList>
    </citation>
    <scope>NUCLEOTIDE SEQUENCE</scope>
    <source>
        <strain evidence="3">14</strain>
    </source>
</reference>
<keyword evidence="4" id="KW-1185">Reference proteome</keyword>
<evidence type="ECO:0000313" key="3">
    <source>
        <dbReference type="EMBL" id="GLI25999.1"/>
    </source>
</evidence>
<dbReference type="AlphaFoldDB" id="A0A9W6CSG6"/>
<proteinExistence type="predicted"/>
<gene>
    <name evidence="3" type="ORF">ARHIZOSPH14_02410</name>
</gene>
<name>A0A9W6CSG6_9MICO</name>
<dbReference type="EMBL" id="BSDP01000001">
    <property type="protein sequence ID" value="GLI25999.1"/>
    <property type="molecule type" value="Genomic_DNA"/>
</dbReference>
<sequence>MSDDGQGAHGPGDTRPYGDDELQGRADASDTLPIPPLQQADAAPERRPRRGLLIGAIVAASLLVLAIATVVTDVWLRGASERQVAAQVEQELPEGVTGDVDVTIGGASMLWQLFVGRFDRVQVSAPELDVNGAVLDVEVVLEGTPRDRTRTTDRATATVALSEEAVSELIPIPGVGDGLRFEDGLVAYTGTIEILGFPIEYRADATIEADGDTVLISPESVRIVGGAAEFLLGGITEELLRIDPIPVCVAQFLPDGAEVDELTWEGGVVTLVLEAEDIVLDEALLERTGSCG</sequence>
<evidence type="ECO:0000313" key="4">
    <source>
        <dbReference type="Proteomes" id="UP001144396"/>
    </source>
</evidence>